<protein>
    <submittedName>
        <fullName evidence="1">Uncharacterized protein</fullName>
    </submittedName>
</protein>
<organism evidence="1">
    <name type="scientific">viral metagenome</name>
    <dbReference type="NCBI Taxonomy" id="1070528"/>
    <lineage>
        <taxon>unclassified sequences</taxon>
        <taxon>metagenomes</taxon>
        <taxon>organismal metagenomes</taxon>
    </lineage>
</organism>
<accession>A0A6C0H1L0</accession>
<sequence>MDGLENKKTQSNIVIHALSIYIIYNEISKPFYKKLIYTQIY</sequence>
<reference evidence="1" key="1">
    <citation type="journal article" date="2020" name="Nature">
        <title>Giant virus diversity and host interactions through global metagenomics.</title>
        <authorList>
            <person name="Schulz F."/>
            <person name="Roux S."/>
            <person name="Paez-Espino D."/>
            <person name="Jungbluth S."/>
            <person name="Walsh D.A."/>
            <person name="Denef V.J."/>
            <person name="McMahon K.D."/>
            <person name="Konstantinidis K.T."/>
            <person name="Eloe-Fadrosh E.A."/>
            <person name="Kyrpides N.C."/>
            <person name="Woyke T."/>
        </authorList>
    </citation>
    <scope>NUCLEOTIDE SEQUENCE</scope>
    <source>
        <strain evidence="1">GVMAG-M-3300023179-59</strain>
    </source>
</reference>
<proteinExistence type="predicted"/>
<evidence type="ECO:0000313" key="1">
    <source>
        <dbReference type="EMBL" id="QHT74422.1"/>
    </source>
</evidence>
<name>A0A6C0H1L0_9ZZZZ</name>
<dbReference type="AlphaFoldDB" id="A0A6C0H1L0"/>
<dbReference type="EMBL" id="MN739849">
    <property type="protein sequence ID" value="QHT74422.1"/>
    <property type="molecule type" value="Genomic_DNA"/>
</dbReference>